<protein>
    <recommendedName>
        <fullName evidence="3">HAT C-terminal dimerisation domain-containing protein</fullName>
    </recommendedName>
</protein>
<dbReference type="EMBL" id="JARKIF010000007">
    <property type="protein sequence ID" value="KAJ7635344.1"/>
    <property type="molecule type" value="Genomic_DNA"/>
</dbReference>
<dbReference type="Proteomes" id="UP001221142">
    <property type="component" value="Unassembled WGS sequence"/>
</dbReference>
<proteinExistence type="predicted"/>
<gene>
    <name evidence="1" type="ORF">FB45DRAFT_911312</name>
</gene>
<evidence type="ECO:0000313" key="2">
    <source>
        <dbReference type="Proteomes" id="UP001221142"/>
    </source>
</evidence>
<organism evidence="1 2">
    <name type="scientific">Roridomyces roridus</name>
    <dbReference type="NCBI Taxonomy" id="1738132"/>
    <lineage>
        <taxon>Eukaryota</taxon>
        <taxon>Fungi</taxon>
        <taxon>Dikarya</taxon>
        <taxon>Basidiomycota</taxon>
        <taxon>Agaricomycotina</taxon>
        <taxon>Agaricomycetes</taxon>
        <taxon>Agaricomycetidae</taxon>
        <taxon>Agaricales</taxon>
        <taxon>Marasmiineae</taxon>
        <taxon>Mycenaceae</taxon>
        <taxon>Roridomyces</taxon>
    </lineage>
</organism>
<evidence type="ECO:0008006" key="3">
    <source>
        <dbReference type="Google" id="ProtNLM"/>
    </source>
</evidence>
<accession>A0AAD7FP73</accession>
<name>A0AAD7FP73_9AGAR</name>
<sequence length="103" mass="11785">MIQYLHTGSAVAVERVFSGGRDTIAVRRARLKAATIRTLMVLKGYIRMTRKEVIEILDEADAVGLEEDSDPYRGYLEACRIEPYVAFRCPHHCIFIRTVYGTY</sequence>
<keyword evidence="2" id="KW-1185">Reference proteome</keyword>
<feature type="non-terminal residue" evidence="1">
    <location>
        <position position="103"/>
    </location>
</feature>
<evidence type="ECO:0000313" key="1">
    <source>
        <dbReference type="EMBL" id="KAJ7635344.1"/>
    </source>
</evidence>
<dbReference type="AlphaFoldDB" id="A0AAD7FP73"/>
<comment type="caution">
    <text evidence="1">The sequence shown here is derived from an EMBL/GenBank/DDBJ whole genome shotgun (WGS) entry which is preliminary data.</text>
</comment>
<reference evidence="1" key="1">
    <citation type="submission" date="2023-03" db="EMBL/GenBank/DDBJ databases">
        <title>Massive genome expansion in bonnet fungi (Mycena s.s.) driven by repeated elements and novel gene families across ecological guilds.</title>
        <authorList>
            <consortium name="Lawrence Berkeley National Laboratory"/>
            <person name="Harder C.B."/>
            <person name="Miyauchi S."/>
            <person name="Viragh M."/>
            <person name="Kuo A."/>
            <person name="Thoen E."/>
            <person name="Andreopoulos B."/>
            <person name="Lu D."/>
            <person name="Skrede I."/>
            <person name="Drula E."/>
            <person name="Henrissat B."/>
            <person name="Morin E."/>
            <person name="Kohler A."/>
            <person name="Barry K."/>
            <person name="LaButti K."/>
            <person name="Morin E."/>
            <person name="Salamov A."/>
            <person name="Lipzen A."/>
            <person name="Mereny Z."/>
            <person name="Hegedus B."/>
            <person name="Baldrian P."/>
            <person name="Stursova M."/>
            <person name="Weitz H."/>
            <person name="Taylor A."/>
            <person name="Grigoriev I.V."/>
            <person name="Nagy L.G."/>
            <person name="Martin F."/>
            <person name="Kauserud H."/>
        </authorList>
    </citation>
    <scope>NUCLEOTIDE SEQUENCE</scope>
    <source>
        <strain evidence="1">9284</strain>
    </source>
</reference>